<proteinExistence type="predicted"/>
<feature type="repeat" description="WD" evidence="3">
    <location>
        <begin position="1256"/>
        <end position="1292"/>
    </location>
</feature>
<dbReference type="CDD" id="cd21037">
    <property type="entry name" value="MLKL_NTD"/>
    <property type="match status" value="1"/>
</dbReference>
<dbReference type="PROSITE" id="PS50082">
    <property type="entry name" value="WD_REPEATS_2"/>
    <property type="match status" value="14"/>
</dbReference>
<dbReference type="Pfam" id="PF24883">
    <property type="entry name" value="NPHP3_N"/>
    <property type="match status" value="1"/>
</dbReference>
<sequence length="1539" mass="168686">MRKAAKTLKTKATKMLEGVRSRSATPIGSRSSTPAPEPANAQQVSSTTQSLTVTSKTVVDTLETTLNILKEVSAIFPPLQAAVGGVIECVHIYKKVSGNTEALQVLAEDLIAKTQYLQMRLEQDDMDPSGMQSMTDLVGELTKIYNNIKEQSEMGKIGQILHQTEIGEKIELFKKSVTQAYDDCKEKVLFAISQNIGELLKEQMLAKLGYSAKAFYDTDKGSQYTRHRHCLEGTRQKILENIQHWAENTSESTGYWIWGMAGTGKSTIAMSACNLFKKSEECALVASFFCSRQIEECRDYRTIIPTLAYQLARGFRRFAVVLRDNYNVDPEIASKQPEEQVLKLLIEPWKAVLAFQNQKRVPVIVVDALDECTEVQRALKPLIAAIEEGKLAQIKFLFTSRPEQPIQLLLHSNQLNMDIPSKVKVFELHGVEKDEVQKDINAYVTAELKSIATEKHLQELTDLAGNLFIFAATVVKYVMGMKDPSSQLRRLEKALRDNKHQELDQLYAGVLQDVIGANFEKDEVDTRWNILHTMVALLQPMTCNGIAVMASSGEDTVRVLIEQLQAFCFISAKDQCVHTFHLSFTEYITRQSDEMNIAKYHEKLSIHCFKQMEQLRFNMCDLPSSFVSDAEVEGLQKRIKERIGETLEYSSHFWGNHVLATGPLVRNVTVEMESFLKAKGVYWIEAMSLMNALLKCGEVLEALLKKEIVIKELPMSEPSLKLLKSLRMLLGNFAGSKVKGRTPHLYLSIVPFWKKMNGGEFNQEWKRFPKVPQIHQKVTHVAAALAVEVGSRINSAVFSPDGTRIVSGSNDKMVRIWDATTGIQIGESLHGHDHSVTSVAFSPDGTRIVSGSYDKTVRIWDPTAGIQVGESLQGHDQHAVMSVAFSPDGTRIISGDTAVRIWDATTGFQVGKYCQGSGVNSVAFSQDGTRIVYGSNHRMVRILDATTAFQVGKSLQGHDERVASVAFSPDGTRIVSGSYDNTVRLWDATTGIQAGDSLQGHDKWVTSVAFSPDGTRIVSGSDDNTVRLWDATTGIQAGDSLHGHDNSVKSVAFSPDGTRIVSGSDDNTVRLWDATTGIQAGDSLHGHDNSVKSVAFSPDGTRIVSGSHDGTVRIWDATPVIQVGESLQGHDSRVNSVAFSPDGTRIVSGSDDNTVRLWDATTGIQAGDSLHGHDNSVKSVAFSPDGTRIVSGSIDGTVRIWNATPVIQVGESLQGHDSRVNSVAFLQDGTRIVSGSDDGTVRIWDATTGIQVGGSPWGHDDSVRSVAFSSDGPRIVSGSEDNTVRIWDATTGIQAGDSLQGHDKWVTSVAFSPDGTRIVSGSEDETVRIWDATTGIQVGESFRSHGAWVTSVAFSPDGTRIVSGSGDTAVRILDATTGIQVGESFRGHGEWVTSVAFSPDGTRIVSGSGAGTVIIWDATTGIQVGESLWGHDDYVTSLAFSPHGTRIVSGSNDQTVRIWNAPTSSSTSPVTHCHWALDTDGWIRFPNIPFPVLWIPPSFRQLLWTPQTACIISKHGYTKLSFDDYVFGTNWADSFSIEH</sequence>
<dbReference type="InterPro" id="IPR011047">
    <property type="entry name" value="Quinoprotein_ADH-like_sf"/>
</dbReference>
<dbReference type="InterPro" id="IPR020472">
    <property type="entry name" value="WD40_PAC1"/>
</dbReference>
<feature type="repeat" description="WD" evidence="3">
    <location>
        <begin position="1170"/>
        <end position="1202"/>
    </location>
</feature>
<evidence type="ECO:0000256" key="1">
    <source>
        <dbReference type="ARBA" id="ARBA00022574"/>
    </source>
</evidence>
<dbReference type="PROSITE" id="PS00678">
    <property type="entry name" value="WD_REPEATS_1"/>
    <property type="match status" value="8"/>
</dbReference>
<dbReference type="InterPro" id="IPR056884">
    <property type="entry name" value="NPHP3-like_N"/>
</dbReference>
<dbReference type="PANTHER" id="PTHR19848:SF8">
    <property type="entry name" value="F-BOX AND WD REPEAT DOMAIN CONTAINING 7"/>
    <property type="match status" value="1"/>
</dbReference>
<evidence type="ECO:0000256" key="3">
    <source>
        <dbReference type="PROSITE-ProRule" id="PRU00221"/>
    </source>
</evidence>
<dbReference type="InterPro" id="IPR001680">
    <property type="entry name" value="WD40_rpt"/>
</dbReference>
<dbReference type="InterPro" id="IPR059179">
    <property type="entry name" value="MLKL-like_MCAfunc"/>
</dbReference>
<dbReference type="Gene3D" id="2.130.10.10">
    <property type="entry name" value="YVTN repeat-like/Quinoprotein amine dehydrogenase"/>
    <property type="match status" value="6"/>
</dbReference>
<feature type="domain" description="Nephrocystin 3-like N-terminal" evidence="5">
    <location>
        <begin position="233"/>
        <end position="401"/>
    </location>
</feature>
<dbReference type="PANTHER" id="PTHR19848">
    <property type="entry name" value="WD40 REPEAT PROTEIN"/>
    <property type="match status" value="1"/>
</dbReference>
<dbReference type="Gene3D" id="3.40.50.300">
    <property type="entry name" value="P-loop containing nucleotide triphosphate hydrolases"/>
    <property type="match status" value="1"/>
</dbReference>
<feature type="repeat" description="WD" evidence="3">
    <location>
        <begin position="793"/>
        <end position="827"/>
    </location>
</feature>
<feature type="repeat" description="WD" evidence="3">
    <location>
        <begin position="1342"/>
        <end position="1383"/>
    </location>
</feature>
<reference evidence="6 7" key="1">
    <citation type="journal article" date="2020" name="ISME J.">
        <title>Uncovering the hidden diversity of litter-decomposition mechanisms in mushroom-forming fungi.</title>
        <authorList>
            <person name="Floudas D."/>
            <person name="Bentzer J."/>
            <person name="Ahren D."/>
            <person name="Johansson T."/>
            <person name="Persson P."/>
            <person name="Tunlid A."/>
        </authorList>
    </citation>
    <scope>NUCLEOTIDE SEQUENCE [LARGE SCALE GENOMIC DNA]</scope>
    <source>
        <strain evidence="6 7">CBS 406.79</strain>
    </source>
</reference>
<gene>
    <name evidence="6" type="ORF">D9757_013095</name>
</gene>
<protein>
    <recommendedName>
        <fullName evidence="5">Nephrocystin 3-like N-terminal domain-containing protein</fullName>
    </recommendedName>
</protein>
<feature type="repeat" description="WD" evidence="3">
    <location>
        <begin position="998"/>
        <end position="1034"/>
    </location>
</feature>
<dbReference type="Proteomes" id="UP000518752">
    <property type="component" value="Unassembled WGS sequence"/>
</dbReference>
<dbReference type="PRINTS" id="PR00320">
    <property type="entry name" value="GPROTEINBRPT"/>
</dbReference>
<feature type="repeat" description="WD" evidence="3">
    <location>
        <begin position="1385"/>
        <end position="1426"/>
    </location>
</feature>
<keyword evidence="7" id="KW-1185">Reference proteome</keyword>
<dbReference type="OrthoDB" id="538223at2759"/>
<feature type="compositionally biased region" description="Polar residues" evidence="4">
    <location>
        <begin position="22"/>
        <end position="34"/>
    </location>
</feature>
<feature type="repeat" description="WD" evidence="3">
    <location>
        <begin position="1084"/>
        <end position="1116"/>
    </location>
</feature>
<evidence type="ECO:0000313" key="7">
    <source>
        <dbReference type="Proteomes" id="UP000518752"/>
    </source>
</evidence>
<feature type="repeat" description="WD" evidence="3">
    <location>
        <begin position="829"/>
        <end position="861"/>
    </location>
</feature>
<evidence type="ECO:0000256" key="4">
    <source>
        <dbReference type="SAM" id="MobiDB-lite"/>
    </source>
</evidence>
<name>A0A8H5GHF5_9AGAR</name>
<dbReference type="InterPro" id="IPR027417">
    <property type="entry name" value="P-loop_NTPase"/>
</dbReference>
<evidence type="ECO:0000259" key="5">
    <source>
        <dbReference type="Pfam" id="PF24883"/>
    </source>
</evidence>
<dbReference type="InterPro" id="IPR036322">
    <property type="entry name" value="WD40_repeat_dom_sf"/>
</dbReference>
<keyword evidence="1 3" id="KW-0853">WD repeat</keyword>
<accession>A0A8H5GHF5</accession>
<feature type="repeat" description="WD" evidence="3">
    <location>
        <begin position="1041"/>
        <end position="1077"/>
    </location>
</feature>
<feature type="region of interest" description="Disordered" evidence="4">
    <location>
        <begin position="18"/>
        <end position="50"/>
    </location>
</feature>
<feature type="repeat" description="WD" evidence="3">
    <location>
        <begin position="1213"/>
        <end position="1249"/>
    </location>
</feature>
<dbReference type="Pfam" id="PF00400">
    <property type="entry name" value="WD40"/>
    <property type="match status" value="16"/>
</dbReference>
<dbReference type="InterPro" id="IPR015943">
    <property type="entry name" value="WD40/YVTN_repeat-like_dom_sf"/>
</dbReference>
<feature type="repeat" description="WD" evidence="3">
    <location>
        <begin position="1299"/>
        <end position="1340"/>
    </location>
</feature>
<dbReference type="InterPro" id="IPR019775">
    <property type="entry name" value="WD40_repeat_CS"/>
</dbReference>
<dbReference type="SUPFAM" id="SSF50998">
    <property type="entry name" value="Quinoprotein alcohol dehydrogenase-like"/>
    <property type="match status" value="2"/>
</dbReference>
<keyword evidence="2" id="KW-0677">Repeat</keyword>
<organism evidence="6 7">
    <name type="scientific">Collybiopsis confluens</name>
    <dbReference type="NCBI Taxonomy" id="2823264"/>
    <lineage>
        <taxon>Eukaryota</taxon>
        <taxon>Fungi</taxon>
        <taxon>Dikarya</taxon>
        <taxon>Basidiomycota</taxon>
        <taxon>Agaricomycotina</taxon>
        <taxon>Agaricomycetes</taxon>
        <taxon>Agaricomycetidae</taxon>
        <taxon>Agaricales</taxon>
        <taxon>Marasmiineae</taxon>
        <taxon>Omphalotaceae</taxon>
        <taxon>Collybiopsis</taxon>
    </lineage>
</organism>
<evidence type="ECO:0000313" key="6">
    <source>
        <dbReference type="EMBL" id="KAF5365037.1"/>
    </source>
</evidence>
<dbReference type="EMBL" id="JAACJN010000176">
    <property type="protein sequence ID" value="KAF5365037.1"/>
    <property type="molecule type" value="Genomic_DNA"/>
</dbReference>
<dbReference type="PROSITE" id="PS50294">
    <property type="entry name" value="WD_REPEATS_REGION"/>
    <property type="match status" value="14"/>
</dbReference>
<feature type="repeat" description="WD" evidence="3">
    <location>
        <begin position="1127"/>
        <end position="1163"/>
    </location>
</feature>
<feature type="repeat" description="WD" evidence="3">
    <location>
        <begin position="1428"/>
        <end position="1469"/>
    </location>
</feature>
<evidence type="ECO:0000256" key="2">
    <source>
        <dbReference type="ARBA" id="ARBA00022737"/>
    </source>
</evidence>
<dbReference type="SUPFAM" id="SSF52540">
    <property type="entry name" value="P-loop containing nucleoside triphosphate hydrolases"/>
    <property type="match status" value="1"/>
</dbReference>
<feature type="repeat" description="WD" evidence="3">
    <location>
        <begin position="955"/>
        <end position="991"/>
    </location>
</feature>
<dbReference type="SUPFAM" id="SSF50978">
    <property type="entry name" value="WD40 repeat-like"/>
    <property type="match status" value="1"/>
</dbReference>
<dbReference type="CDD" id="cd00200">
    <property type="entry name" value="WD40"/>
    <property type="match status" value="3"/>
</dbReference>
<comment type="caution">
    <text evidence="6">The sequence shown here is derived from an EMBL/GenBank/DDBJ whole genome shotgun (WGS) entry which is preliminary data.</text>
</comment>
<dbReference type="SMART" id="SM00320">
    <property type="entry name" value="WD40"/>
    <property type="match status" value="16"/>
</dbReference>